<keyword evidence="1" id="KW-0175">Coiled coil</keyword>
<sequence length="481" mass="53984">MMGRHPPLMGMYPAPYYMHPQNQAPVTNFYQPGLPMGTPPEAYQPPAPMMQPLPPMPAYTQEQPRAWTNQQQWPQATSAPPESSFPEIGIVRREERIEYECAAGQTCQLRADNRTTISADSGVMSRTPTQEHGDGRVPCMSTQSANIQVTAPPKAVPENGKRLQLTPNVALKIARDVEENNGTASQGDKRKEVEIKITEQVIIAMKDDDERETVEENSVPTDSSESSDSSEFSEDSNELPEKQEQSLPLVKPKRRQDPRLQRLIKLERLLREKMAKNPELRKMLPEEVFLTKDEAARMQERQEREAAVVAVRQRDEAAQTMDAAQADINRLLQLEAELKAELAKLQCALKEPLSSRQMVEDGCEKLKSIGEATFLDRAVFETPKKERVAMRDFAVGVHYDIMESPGPPPPSPEPGWQSMMSRPNVLNNCEAKGTLIVESSTVSDEVNYHATICPRPCFQQRLEAVNSCYCIKQGFQPSSID</sequence>
<evidence type="ECO:0000313" key="4">
    <source>
        <dbReference type="Proteomes" id="UP000821837"/>
    </source>
</evidence>
<gene>
    <name evidence="3" type="ORF">HPB52_025510</name>
</gene>
<protein>
    <submittedName>
        <fullName evidence="3">Uncharacterized protein</fullName>
    </submittedName>
</protein>
<accession>A0A9D4TED4</accession>
<reference evidence="3" key="2">
    <citation type="submission" date="2021-09" db="EMBL/GenBank/DDBJ databases">
        <authorList>
            <person name="Jia N."/>
            <person name="Wang J."/>
            <person name="Shi W."/>
            <person name="Du L."/>
            <person name="Sun Y."/>
            <person name="Zhan W."/>
            <person name="Jiang J."/>
            <person name="Wang Q."/>
            <person name="Zhang B."/>
            <person name="Ji P."/>
            <person name="Sakyi L.B."/>
            <person name="Cui X."/>
            <person name="Yuan T."/>
            <person name="Jiang B."/>
            <person name="Yang W."/>
            <person name="Lam T.T.-Y."/>
            <person name="Chang Q."/>
            <person name="Ding S."/>
            <person name="Wang X."/>
            <person name="Zhu J."/>
            <person name="Ruan X."/>
            <person name="Zhao L."/>
            <person name="Wei J."/>
            <person name="Que T."/>
            <person name="Du C."/>
            <person name="Cheng J."/>
            <person name="Dai P."/>
            <person name="Han X."/>
            <person name="Huang E."/>
            <person name="Gao Y."/>
            <person name="Liu J."/>
            <person name="Shao H."/>
            <person name="Ye R."/>
            <person name="Li L."/>
            <person name="Wei W."/>
            <person name="Wang X."/>
            <person name="Wang C."/>
            <person name="Huo Q."/>
            <person name="Li W."/>
            <person name="Guo W."/>
            <person name="Chen H."/>
            <person name="Chen S."/>
            <person name="Zhou L."/>
            <person name="Zhou L."/>
            <person name="Ni X."/>
            <person name="Tian J."/>
            <person name="Zhou Y."/>
            <person name="Sheng Y."/>
            <person name="Liu T."/>
            <person name="Pan Y."/>
            <person name="Xia L."/>
            <person name="Li J."/>
            <person name="Zhao F."/>
            <person name="Cao W."/>
        </authorList>
    </citation>
    <scope>NUCLEOTIDE SEQUENCE</scope>
    <source>
        <strain evidence="3">Rsan-2018</strain>
        <tissue evidence="3">Larvae</tissue>
    </source>
</reference>
<dbReference type="Proteomes" id="UP000821837">
    <property type="component" value="Unassembled WGS sequence"/>
</dbReference>
<keyword evidence="4" id="KW-1185">Reference proteome</keyword>
<evidence type="ECO:0000313" key="3">
    <source>
        <dbReference type="EMBL" id="KAH7989026.1"/>
    </source>
</evidence>
<feature type="compositionally biased region" description="Polar residues" evidence="2">
    <location>
        <begin position="64"/>
        <end position="81"/>
    </location>
</feature>
<evidence type="ECO:0000256" key="1">
    <source>
        <dbReference type="SAM" id="Coils"/>
    </source>
</evidence>
<feature type="region of interest" description="Disordered" evidence="2">
    <location>
        <begin position="204"/>
        <end position="254"/>
    </location>
</feature>
<dbReference type="EMBL" id="JABSTV010000008">
    <property type="protein sequence ID" value="KAH7989026.1"/>
    <property type="molecule type" value="Genomic_DNA"/>
</dbReference>
<dbReference type="AlphaFoldDB" id="A0A9D4TED4"/>
<feature type="region of interest" description="Disordered" evidence="2">
    <location>
        <begin position="64"/>
        <end position="84"/>
    </location>
</feature>
<reference evidence="3" key="1">
    <citation type="journal article" date="2020" name="Cell">
        <title>Large-Scale Comparative Analyses of Tick Genomes Elucidate Their Genetic Diversity and Vector Capacities.</title>
        <authorList>
            <consortium name="Tick Genome and Microbiome Consortium (TIGMIC)"/>
            <person name="Jia N."/>
            <person name="Wang J."/>
            <person name="Shi W."/>
            <person name="Du L."/>
            <person name="Sun Y."/>
            <person name="Zhan W."/>
            <person name="Jiang J.F."/>
            <person name="Wang Q."/>
            <person name="Zhang B."/>
            <person name="Ji P."/>
            <person name="Bell-Sakyi L."/>
            <person name="Cui X.M."/>
            <person name="Yuan T.T."/>
            <person name="Jiang B.G."/>
            <person name="Yang W.F."/>
            <person name="Lam T.T."/>
            <person name="Chang Q.C."/>
            <person name="Ding S.J."/>
            <person name="Wang X.J."/>
            <person name="Zhu J.G."/>
            <person name="Ruan X.D."/>
            <person name="Zhao L."/>
            <person name="Wei J.T."/>
            <person name="Ye R.Z."/>
            <person name="Que T.C."/>
            <person name="Du C.H."/>
            <person name="Zhou Y.H."/>
            <person name="Cheng J.X."/>
            <person name="Dai P.F."/>
            <person name="Guo W.B."/>
            <person name="Han X.H."/>
            <person name="Huang E.J."/>
            <person name="Li L.F."/>
            <person name="Wei W."/>
            <person name="Gao Y.C."/>
            <person name="Liu J.Z."/>
            <person name="Shao H.Z."/>
            <person name="Wang X."/>
            <person name="Wang C.C."/>
            <person name="Yang T.C."/>
            <person name="Huo Q.B."/>
            <person name="Li W."/>
            <person name="Chen H.Y."/>
            <person name="Chen S.E."/>
            <person name="Zhou L.G."/>
            <person name="Ni X.B."/>
            <person name="Tian J.H."/>
            <person name="Sheng Y."/>
            <person name="Liu T."/>
            <person name="Pan Y.S."/>
            <person name="Xia L.Y."/>
            <person name="Li J."/>
            <person name="Zhao F."/>
            <person name="Cao W.C."/>
        </authorList>
    </citation>
    <scope>NUCLEOTIDE SEQUENCE</scope>
    <source>
        <strain evidence="3">Rsan-2018</strain>
    </source>
</reference>
<comment type="caution">
    <text evidence="3">The sequence shown here is derived from an EMBL/GenBank/DDBJ whole genome shotgun (WGS) entry which is preliminary data.</text>
</comment>
<evidence type="ECO:0000256" key="2">
    <source>
        <dbReference type="SAM" id="MobiDB-lite"/>
    </source>
</evidence>
<organism evidence="3 4">
    <name type="scientific">Rhipicephalus sanguineus</name>
    <name type="common">Brown dog tick</name>
    <name type="synonym">Ixodes sanguineus</name>
    <dbReference type="NCBI Taxonomy" id="34632"/>
    <lineage>
        <taxon>Eukaryota</taxon>
        <taxon>Metazoa</taxon>
        <taxon>Ecdysozoa</taxon>
        <taxon>Arthropoda</taxon>
        <taxon>Chelicerata</taxon>
        <taxon>Arachnida</taxon>
        <taxon>Acari</taxon>
        <taxon>Parasitiformes</taxon>
        <taxon>Ixodida</taxon>
        <taxon>Ixodoidea</taxon>
        <taxon>Ixodidae</taxon>
        <taxon>Rhipicephalinae</taxon>
        <taxon>Rhipicephalus</taxon>
        <taxon>Rhipicephalus</taxon>
    </lineage>
</organism>
<proteinExistence type="predicted"/>
<feature type="coiled-coil region" evidence="1">
    <location>
        <begin position="314"/>
        <end position="351"/>
    </location>
</feature>
<name>A0A9D4TED4_RHISA</name>